<dbReference type="InterPro" id="IPR017926">
    <property type="entry name" value="GATASE"/>
</dbReference>
<dbReference type="SUPFAM" id="SSF52317">
    <property type="entry name" value="Class I glutamine amidotransferase-like"/>
    <property type="match status" value="1"/>
</dbReference>
<dbReference type="EMBL" id="BAABAL010000009">
    <property type="protein sequence ID" value="GAA4006135.1"/>
    <property type="molecule type" value="Genomic_DNA"/>
</dbReference>
<protein>
    <submittedName>
        <fullName evidence="2">Type 1 glutamine amidotransferase</fullName>
    </submittedName>
</protein>
<dbReference type="Proteomes" id="UP001501747">
    <property type="component" value="Unassembled WGS sequence"/>
</dbReference>
<proteinExistence type="predicted"/>
<sequence length="276" mass="29649">MSFWDKGTRLYDMSTPDPVSGAPEPARATRLLVVQLCRTNPLGTLADWLRGAGAEFDVVLASEQPLPATLDGYQGVVCLGGDASALDELRHPWLASVRKLLAQAVTRNLPTLAICLGAQLLATATGGIVRPMEDGPEVGGRLVAKRDSVSTDPLFADLPWTPDVVQFHNDEISSLPPGAQLLASSPRCQNQAFLVGSCGYGVQFHIETTTDMVLDWAAADPDAARLAPRGGFTREGLDQLHQDLAETWEPFTQRFVRLAEEGPRPSASLGRTLPLV</sequence>
<reference evidence="3" key="1">
    <citation type="journal article" date="2019" name="Int. J. Syst. Evol. Microbiol.">
        <title>The Global Catalogue of Microorganisms (GCM) 10K type strain sequencing project: providing services to taxonomists for standard genome sequencing and annotation.</title>
        <authorList>
            <consortium name="The Broad Institute Genomics Platform"/>
            <consortium name="The Broad Institute Genome Sequencing Center for Infectious Disease"/>
            <person name="Wu L."/>
            <person name="Ma J."/>
        </authorList>
    </citation>
    <scope>NUCLEOTIDE SEQUENCE [LARGE SCALE GENOMIC DNA]</scope>
    <source>
        <strain evidence="3">JCM 17342</strain>
    </source>
</reference>
<dbReference type="CDD" id="cd01741">
    <property type="entry name" value="GATase1_1"/>
    <property type="match status" value="1"/>
</dbReference>
<gene>
    <name evidence="2" type="ORF">GCM10022247_29800</name>
</gene>
<accession>A0ABP7S3C2</accession>
<dbReference type="InterPro" id="IPR029062">
    <property type="entry name" value="Class_I_gatase-like"/>
</dbReference>
<dbReference type="PANTHER" id="PTHR42695:SF5">
    <property type="entry name" value="GLUTAMINE AMIDOTRANSFERASE YLR126C-RELATED"/>
    <property type="match status" value="1"/>
</dbReference>
<evidence type="ECO:0000313" key="2">
    <source>
        <dbReference type="EMBL" id="GAA4006135.1"/>
    </source>
</evidence>
<dbReference type="InterPro" id="IPR044992">
    <property type="entry name" value="ChyE-like"/>
</dbReference>
<evidence type="ECO:0000313" key="3">
    <source>
        <dbReference type="Proteomes" id="UP001501747"/>
    </source>
</evidence>
<keyword evidence="3" id="KW-1185">Reference proteome</keyword>
<name>A0ABP7S3C2_9PSEU</name>
<dbReference type="PROSITE" id="PS51273">
    <property type="entry name" value="GATASE_TYPE_1"/>
    <property type="match status" value="1"/>
</dbReference>
<organism evidence="2 3">
    <name type="scientific">Allokutzneria multivorans</name>
    <dbReference type="NCBI Taxonomy" id="1142134"/>
    <lineage>
        <taxon>Bacteria</taxon>
        <taxon>Bacillati</taxon>
        <taxon>Actinomycetota</taxon>
        <taxon>Actinomycetes</taxon>
        <taxon>Pseudonocardiales</taxon>
        <taxon>Pseudonocardiaceae</taxon>
        <taxon>Allokutzneria</taxon>
    </lineage>
</organism>
<dbReference type="Gene3D" id="3.40.50.880">
    <property type="match status" value="1"/>
</dbReference>
<comment type="caution">
    <text evidence="2">The sequence shown here is derived from an EMBL/GenBank/DDBJ whole genome shotgun (WGS) entry which is preliminary data.</text>
</comment>
<feature type="domain" description="Glutamine amidotransferase" evidence="1">
    <location>
        <begin position="49"/>
        <end position="209"/>
    </location>
</feature>
<evidence type="ECO:0000259" key="1">
    <source>
        <dbReference type="Pfam" id="PF00117"/>
    </source>
</evidence>
<dbReference type="Pfam" id="PF00117">
    <property type="entry name" value="GATase"/>
    <property type="match status" value="1"/>
</dbReference>
<dbReference type="PANTHER" id="PTHR42695">
    <property type="entry name" value="GLUTAMINE AMIDOTRANSFERASE YLR126C-RELATED"/>
    <property type="match status" value="1"/>
</dbReference>
<keyword evidence="2" id="KW-0315">Glutamine amidotransferase</keyword>